<evidence type="ECO:0000256" key="1">
    <source>
        <dbReference type="ARBA" id="ARBA00022723"/>
    </source>
</evidence>
<accession>A0A2H3CXR8</accession>
<evidence type="ECO:0000259" key="6">
    <source>
        <dbReference type="PROSITE" id="PS50865"/>
    </source>
</evidence>
<evidence type="ECO:0000256" key="2">
    <source>
        <dbReference type="ARBA" id="ARBA00022771"/>
    </source>
</evidence>
<dbReference type="InParanoid" id="A0A2H3CXR8"/>
<sequence length="191" mass="21638">MYEGPMGDLSDVRSGGRRSPTPSKRCSHCLNDIYCSVECQTEAWDKNHREEYNVIRERRTGRQSDPWITFNGKSRCSPDCGAFNGRDGRCKFRCHGYGSCNTPAERKALMEDLVRKGHDIVYNSRRSQHIQQARTGAEELPMLILQTSVLISTLNHQYACSSASDIIETLGRSISAVTSIKSKRIEKKFDE</sequence>
<evidence type="ECO:0000256" key="4">
    <source>
        <dbReference type="PROSITE-ProRule" id="PRU00134"/>
    </source>
</evidence>
<dbReference type="Pfam" id="PF01753">
    <property type="entry name" value="zf-MYND"/>
    <property type="match status" value="1"/>
</dbReference>
<evidence type="ECO:0000256" key="3">
    <source>
        <dbReference type="ARBA" id="ARBA00022833"/>
    </source>
</evidence>
<dbReference type="OrthoDB" id="5945798at2759"/>
<dbReference type="PROSITE" id="PS50865">
    <property type="entry name" value="ZF_MYND_2"/>
    <property type="match status" value="1"/>
</dbReference>
<dbReference type="Proteomes" id="UP000217790">
    <property type="component" value="Unassembled WGS sequence"/>
</dbReference>
<proteinExistence type="predicted"/>
<dbReference type="InterPro" id="IPR002893">
    <property type="entry name" value="Znf_MYND"/>
</dbReference>
<feature type="domain" description="MYND-type" evidence="6">
    <location>
        <begin position="12"/>
        <end position="52"/>
    </location>
</feature>
<keyword evidence="2 4" id="KW-0863">Zinc-finger</keyword>
<keyword evidence="3" id="KW-0862">Zinc</keyword>
<keyword evidence="8" id="KW-1185">Reference proteome</keyword>
<dbReference type="Gene3D" id="6.10.140.2220">
    <property type="match status" value="1"/>
</dbReference>
<organism evidence="7 8">
    <name type="scientific">Armillaria gallica</name>
    <name type="common">Bulbous honey fungus</name>
    <name type="synonym">Armillaria bulbosa</name>
    <dbReference type="NCBI Taxonomy" id="47427"/>
    <lineage>
        <taxon>Eukaryota</taxon>
        <taxon>Fungi</taxon>
        <taxon>Dikarya</taxon>
        <taxon>Basidiomycota</taxon>
        <taxon>Agaricomycotina</taxon>
        <taxon>Agaricomycetes</taxon>
        <taxon>Agaricomycetidae</taxon>
        <taxon>Agaricales</taxon>
        <taxon>Marasmiineae</taxon>
        <taxon>Physalacriaceae</taxon>
        <taxon>Armillaria</taxon>
    </lineage>
</organism>
<name>A0A2H3CXR8_ARMGA</name>
<dbReference type="SUPFAM" id="SSF144232">
    <property type="entry name" value="HIT/MYND zinc finger-like"/>
    <property type="match status" value="1"/>
</dbReference>
<feature type="region of interest" description="Disordered" evidence="5">
    <location>
        <begin position="1"/>
        <end position="24"/>
    </location>
</feature>
<dbReference type="AlphaFoldDB" id="A0A2H3CXR8"/>
<evidence type="ECO:0000256" key="5">
    <source>
        <dbReference type="SAM" id="MobiDB-lite"/>
    </source>
</evidence>
<keyword evidence="1" id="KW-0479">Metal-binding</keyword>
<dbReference type="GO" id="GO:0008270">
    <property type="term" value="F:zinc ion binding"/>
    <property type="evidence" value="ECO:0007669"/>
    <property type="project" value="UniProtKB-KW"/>
</dbReference>
<gene>
    <name evidence="7" type="ORF">ARMGADRAFT_1035727</name>
</gene>
<dbReference type="EMBL" id="KZ293685">
    <property type="protein sequence ID" value="PBK86274.1"/>
    <property type="molecule type" value="Genomic_DNA"/>
</dbReference>
<protein>
    <recommendedName>
        <fullName evidence="6">MYND-type domain-containing protein</fullName>
    </recommendedName>
</protein>
<evidence type="ECO:0000313" key="8">
    <source>
        <dbReference type="Proteomes" id="UP000217790"/>
    </source>
</evidence>
<reference evidence="8" key="1">
    <citation type="journal article" date="2017" name="Nat. Ecol. Evol.">
        <title>Genome expansion and lineage-specific genetic innovations in the forest pathogenic fungi Armillaria.</title>
        <authorList>
            <person name="Sipos G."/>
            <person name="Prasanna A.N."/>
            <person name="Walter M.C."/>
            <person name="O'Connor E."/>
            <person name="Balint B."/>
            <person name="Krizsan K."/>
            <person name="Kiss B."/>
            <person name="Hess J."/>
            <person name="Varga T."/>
            <person name="Slot J."/>
            <person name="Riley R."/>
            <person name="Boka B."/>
            <person name="Rigling D."/>
            <person name="Barry K."/>
            <person name="Lee J."/>
            <person name="Mihaltcheva S."/>
            <person name="LaButti K."/>
            <person name="Lipzen A."/>
            <person name="Waldron R."/>
            <person name="Moloney N.M."/>
            <person name="Sperisen C."/>
            <person name="Kredics L."/>
            <person name="Vagvoelgyi C."/>
            <person name="Patrignani A."/>
            <person name="Fitzpatrick D."/>
            <person name="Nagy I."/>
            <person name="Doyle S."/>
            <person name="Anderson J.B."/>
            <person name="Grigoriev I.V."/>
            <person name="Gueldener U."/>
            <person name="Muensterkoetter M."/>
            <person name="Nagy L.G."/>
        </authorList>
    </citation>
    <scope>NUCLEOTIDE SEQUENCE [LARGE SCALE GENOMIC DNA]</scope>
    <source>
        <strain evidence="8">Ar21-2</strain>
    </source>
</reference>
<evidence type="ECO:0000313" key="7">
    <source>
        <dbReference type="EMBL" id="PBK86274.1"/>
    </source>
</evidence>